<dbReference type="InterPro" id="IPR047111">
    <property type="entry name" value="YbaP-like"/>
</dbReference>
<evidence type="ECO:0008006" key="4">
    <source>
        <dbReference type="Google" id="ProtNLM"/>
    </source>
</evidence>
<dbReference type="RefSeq" id="WP_116234798.1">
    <property type="nucleotide sequence ID" value="NZ_QRDP01000004.1"/>
</dbReference>
<dbReference type="EMBL" id="QRDP01000004">
    <property type="protein sequence ID" value="RED15254.1"/>
    <property type="molecule type" value="Genomic_DNA"/>
</dbReference>
<dbReference type="Pfam" id="PF01963">
    <property type="entry name" value="TraB_PrgY_gumN"/>
    <property type="match status" value="1"/>
</dbReference>
<dbReference type="PANTHER" id="PTHR40590">
    <property type="entry name" value="CYTOPLASMIC PROTEIN-RELATED"/>
    <property type="match status" value="1"/>
</dbReference>
<dbReference type="AlphaFoldDB" id="A0A3D9FBR6"/>
<proteinExistence type="predicted"/>
<dbReference type="PROSITE" id="PS51257">
    <property type="entry name" value="PROKAR_LIPOPROTEIN"/>
    <property type="match status" value="1"/>
</dbReference>
<protein>
    <recommendedName>
        <fullName evidence="4">TraB family protein</fullName>
    </recommendedName>
</protein>
<organism evidence="2 3">
    <name type="scientific">Parasphingopyxis lamellibrachiae</name>
    <dbReference type="NCBI Taxonomy" id="680125"/>
    <lineage>
        <taxon>Bacteria</taxon>
        <taxon>Pseudomonadati</taxon>
        <taxon>Pseudomonadota</taxon>
        <taxon>Alphaproteobacteria</taxon>
        <taxon>Sphingomonadales</taxon>
        <taxon>Sphingomonadaceae</taxon>
        <taxon>Parasphingopyxis</taxon>
    </lineage>
</organism>
<evidence type="ECO:0000313" key="3">
    <source>
        <dbReference type="Proteomes" id="UP000256310"/>
    </source>
</evidence>
<name>A0A3D9FBR6_9SPHN</name>
<keyword evidence="3" id="KW-1185">Reference proteome</keyword>
<accession>A0A3D9FBR6</accession>
<feature type="chain" id="PRO_5017732877" description="TraB family protein" evidence="1">
    <location>
        <begin position="22"/>
        <end position="308"/>
    </location>
</feature>
<sequence>MIAKTFTSALSAMLLSACAPAQTPQAVAPAPVVATDSTPQGDAPALWRVSDEDTTIWLFGTIHVLPDGFSWRNTTIDAAIQGADTLILETTSPAGESDAALLLMQLGVSSDLPPIGERVDAELLPQLASMIARGPFPESFLNGLETWAASLMLVGVTLNDLGLDSNNGVEDQLELIFQLANKPISGLETPAQQLGFFDSLPEEAQRYFLSSVIDTPEDIRAEFDAMLEAWRSGDEEEIARTFDDELVLSEPLRQTLLTRRNASWANWIRERLDEPGAVFMAVGAGHLAGDESVQDFLQTAGIEVVRVQ</sequence>
<dbReference type="CDD" id="cd14789">
    <property type="entry name" value="Tiki"/>
    <property type="match status" value="1"/>
</dbReference>
<dbReference type="InterPro" id="IPR002816">
    <property type="entry name" value="TraB/PrgY/GumN_fam"/>
</dbReference>
<dbReference type="PANTHER" id="PTHR40590:SF1">
    <property type="entry name" value="CYTOPLASMIC PROTEIN"/>
    <property type="match status" value="1"/>
</dbReference>
<gene>
    <name evidence="2" type="ORF">DFR46_0241</name>
</gene>
<dbReference type="OrthoDB" id="9806326at2"/>
<evidence type="ECO:0000313" key="2">
    <source>
        <dbReference type="EMBL" id="RED15254.1"/>
    </source>
</evidence>
<keyword evidence="1" id="KW-0732">Signal</keyword>
<evidence type="ECO:0000256" key="1">
    <source>
        <dbReference type="SAM" id="SignalP"/>
    </source>
</evidence>
<feature type="signal peptide" evidence="1">
    <location>
        <begin position="1"/>
        <end position="21"/>
    </location>
</feature>
<dbReference type="Proteomes" id="UP000256310">
    <property type="component" value="Unassembled WGS sequence"/>
</dbReference>
<reference evidence="2 3" key="1">
    <citation type="submission" date="2018-07" db="EMBL/GenBank/DDBJ databases">
        <title>Genomic Encyclopedia of Type Strains, Phase IV (KMG-IV): sequencing the most valuable type-strain genomes for metagenomic binning, comparative biology and taxonomic classification.</title>
        <authorList>
            <person name="Goeker M."/>
        </authorList>
    </citation>
    <scope>NUCLEOTIDE SEQUENCE [LARGE SCALE GENOMIC DNA]</scope>
    <source>
        <strain evidence="2 3">DSM 26725</strain>
    </source>
</reference>
<comment type="caution">
    <text evidence="2">The sequence shown here is derived from an EMBL/GenBank/DDBJ whole genome shotgun (WGS) entry which is preliminary data.</text>
</comment>